<feature type="binding site" evidence="6">
    <location>
        <begin position="356"/>
        <end position="358"/>
    </location>
    <ligand>
        <name>substrate</name>
    </ligand>
</feature>
<sequence length="432" mass="46264">MAGGRIKNATLVLLEGLLQDGELRFNEGKIEKIFKSPPSVEEPRLELYEPSGNVVGDQYSDEHRGTLENCLEWDLQGDYLIPGLIDTHVHGAGGFDVMDGTPEAIRSVQAALLEQGTTAFLGTTMSASKDFIMQAIHNAAQIRSENTRIVKGNVLAGQVNSPAGGAEILGVHMEGPFLSQEYKGAQATDGIWADDGMASEDFLLGIFKEYPGLVRILTLAPERADARELIACCSGQGVIPSAGHSAASYERMLEAVSWGLKRVTHAFNAKPGIHHRKPGLLAAALADNRVSLELIADGVHIHPSVLEIVLRLKPENGVCLVSDGSRSVGMADGEYELGGQQTFVHQGVARLADGTIAGSAFPLLQGVKTLVRAAHFPLHLAVKAASLIPARILGADERLGSLEVNKEATFVRLTRELNVAQVWRKGVLVVDK</sequence>
<dbReference type="InterPro" id="IPR006680">
    <property type="entry name" value="Amidohydro-rel"/>
</dbReference>
<keyword evidence="2 7" id="KW-0479">Metal-binding</keyword>
<feature type="binding site" evidence="7">
    <location>
        <position position="244"/>
    </location>
    <ligand>
        <name>Zn(2+)</name>
        <dbReference type="ChEBI" id="CHEBI:29105"/>
    </ligand>
</feature>
<dbReference type="STRING" id="646529.Desaci_3617"/>
<evidence type="ECO:0000256" key="5">
    <source>
        <dbReference type="PIRSR" id="PIRSR038994-1"/>
    </source>
</evidence>
<feature type="binding site" evidence="6">
    <location>
        <position position="276"/>
    </location>
    <ligand>
        <name>substrate</name>
    </ligand>
</feature>
<dbReference type="InterPro" id="IPR003764">
    <property type="entry name" value="GlcNAc_6-P_deAcase"/>
</dbReference>
<dbReference type="GO" id="GO:0006046">
    <property type="term" value="P:N-acetylglucosamine catabolic process"/>
    <property type="evidence" value="ECO:0007669"/>
    <property type="project" value="TreeGrafter"/>
</dbReference>
<feature type="binding site" evidence="6">
    <location>
        <position position="300"/>
    </location>
    <ligand>
        <name>substrate</name>
    </ligand>
</feature>
<dbReference type="PIRSF" id="PIRSF038994">
    <property type="entry name" value="NagA"/>
    <property type="match status" value="1"/>
</dbReference>
<feature type="binding site" evidence="7">
    <location>
        <position position="174"/>
    </location>
    <ligand>
        <name>Zn(2+)</name>
        <dbReference type="ChEBI" id="CHEBI:29105"/>
    </ligand>
</feature>
<dbReference type="SUPFAM" id="SSF51556">
    <property type="entry name" value="Metallo-dependent hydrolases"/>
    <property type="match status" value="1"/>
</dbReference>
<dbReference type="Pfam" id="PF01979">
    <property type="entry name" value="Amidohydro_1"/>
    <property type="match status" value="1"/>
</dbReference>
<dbReference type="KEGG" id="dai:Desaci_3617"/>
<comment type="cofactor">
    <cofactor evidence="7">
        <name>a divalent metal cation</name>
        <dbReference type="ChEBI" id="CHEBI:60240"/>
    </cofactor>
    <text evidence="7">Binds 1 divalent metal cation per subunit.</text>
</comment>
<dbReference type="Gene3D" id="2.30.40.10">
    <property type="entry name" value="Urease, subunit C, domain 1"/>
    <property type="match status" value="1"/>
</dbReference>
<name>I4D9M4_DESAJ</name>
<keyword evidence="4" id="KW-0119">Carbohydrate metabolism</keyword>
<dbReference type="Proteomes" id="UP000002892">
    <property type="component" value="Chromosome"/>
</dbReference>
<evidence type="ECO:0000256" key="4">
    <source>
        <dbReference type="ARBA" id="ARBA00023277"/>
    </source>
</evidence>
<protein>
    <submittedName>
        <fullName evidence="9">N-acetylglucosamine 6-phosphate deacetylase</fullName>
        <ecNumber evidence="9">3.5.1.25</ecNumber>
    </submittedName>
</protein>
<dbReference type="Gene3D" id="3.20.20.140">
    <property type="entry name" value="Metal-dependent hydrolases"/>
    <property type="match status" value="1"/>
</dbReference>
<dbReference type="InterPro" id="IPR011059">
    <property type="entry name" value="Metal-dep_hydrolase_composite"/>
</dbReference>
<feature type="binding site" evidence="6">
    <location>
        <position position="185"/>
    </location>
    <ligand>
        <name>substrate</name>
    </ligand>
</feature>
<evidence type="ECO:0000313" key="9">
    <source>
        <dbReference type="EMBL" id="AFM42498.1"/>
    </source>
</evidence>
<dbReference type="PANTHER" id="PTHR11113">
    <property type="entry name" value="N-ACETYLGLUCOSAMINE-6-PHOSPHATE DEACETYLASE"/>
    <property type="match status" value="1"/>
</dbReference>
<organism evidence="9 10">
    <name type="scientific">Desulfosporosinus acidiphilus (strain DSM 22704 / JCM 16185 / SJ4)</name>
    <dbReference type="NCBI Taxonomy" id="646529"/>
    <lineage>
        <taxon>Bacteria</taxon>
        <taxon>Bacillati</taxon>
        <taxon>Bacillota</taxon>
        <taxon>Clostridia</taxon>
        <taxon>Eubacteriales</taxon>
        <taxon>Desulfitobacteriaceae</taxon>
        <taxon>Desulfosporosinus</taxon>
    </lineage>
</organism>
<dbReference type="NCBIfam" id="TIGR00221">
    <property type="entry name" value="nagA"/>
    <property type="match status" value="1"/>
</dbReference>
<dbReference type="OrthoDB" id="9776488at2"/>
<dbReference type="EC" id="3.5.1.25" evidence="9"/>
<dbReference type="eggNOG" id="COG1820">
    <property type="taxonomic scope" value="Bacteria"/>
</dbReference>
<dbReference type="SUPFAM" id="SSF51338">
    <property type="entry name" value="Composite domain of metallo-dependent hydrolases"/>
    <property type="match status" value="1"/>
</dbReference>
<dbReference type="GO" id="GO:0046872">
    <property type="term" value="F:metal ion binding"/>
    <property type="evidence" value="ECO:0007669"/>
    <property type="project" value="UniProtKB-KW"/>
</dbReference>
<reference evidence="9 10" key="1">
    <citation type="journal article" date="2012" name="J. Bacteriol.">
        <title>Complete genome sequences of Desulfosporosinus orientis DSM765T, Desulfosporosinus youngiae DSM17734T, Desulfosporosinus meridiei DSM13257T, and Desulfosporosinus acidiphilus DSM22704T.</title>
        <authorList>
            <person name="Pester M."/>
            <person name="Brambilla E."/>
            <person name="Alazard D."/>
            <person name="Rattei T."/>
            <person name="Weinmaier T."/>
            <person name="Han J."/>
            <person name="Lucas S."/>
            <person name="Lapidus A."/>
            <person name="Cheng J.F."/>
            <person name="Goodwin L."/>
            <person name="Pitluck S."/>
            <person name="Peters L."/>
            <person name="Ovchinnikova G."/>
            <person name="Teshima H."/>
            <person name="Detter J.C."/>
            <person name="Han C.S."/>
            <person name="Tapia R."/>
            <person name="Land M.L."/>
            <person name="Hauser L."/>
            <person name="Kyrpides N.C."/>
            <person name="Ivanova N.N."/>
            <person name="Pagani I."/>
            <person name="Huntmann M."/>
            <person name="Wei C.L."/>
            <person name="Davenport K.W."/>
            <person name="Daligault H."/>
            <person name="Chain P.S."/>
            <person name="Chen A."/>
            <person name="Mavromatis K."/>
            <person name="Markowitz V."/>
            <person name="Szeto E."/>
            <person name="Mikhailova N."/>
            <person name="Pati A."/>
            <person name="Wagner M."/>
            <person name="Woyke T."/>
            <person name="Ollivier B."/>
            <person name="Klenk H.P."/>
            <person name="Spring S."/>
            <person name="Loy A."/>
        </authorList>
    </citation>
    <scope>NUCLEOTIDE SEQUENCE [LARGE SCALE GENOMIC DNA]</scope>
    <source>
        <strain evidence="10">DSM 22704 / JCM 16185 / SJ4</strain>
    </source>
</reference>
<dbReference type="HOGENOM" id="CLU_032482_2_1_9"/>
<feature type="binding site" evidence="7">
    <location>
        <position position="265"/>
    </location>
    <ligand>
        <name>Zn(2+)</name>
        <dbReference type="ChEBI" id="CHEBI:29105"/>
    </ligand>
</feature>
<feature type="binding site" evidence="6">
    <location>
        <begin position="268"/>
        <end position="269"/>
    </location>
    <ligand>
        <name>substrate</name>
    </ligand>
</feature>
<dbReference type="RefSeq" id="WP_014828486.1">
    <property type="nucleotide sequence ID" value="NC_018068.1"/>
</dbReference>
<evidence type="ECO:0000256" key="1">
    <source>
        <dbReference type="ARBA" id="ARBA00010716"/>
    </source>
</evidence>
<keyword evidence="10" id="KW-1185">Reference proteome</keyword>
<dbReference type="InterPro" id="IPR032466">
    <property type="entry name" value="Metal_Hydrolase"/>
</dbReference>
<evidence type="ECO:0000259" key="8">
    <source>
        <dbReference type="Pfam" id="PF01979"/>
    </source>
</evidence>
<dbReference type="EMBL" id="CP003639">
    <property type="protein sequence ID" value="AFM42498.1"/>
    <property type="molecule type" value="Genomic_DNA"/>
</dbReference>
<gene>
    <name evidence="9" type="ordered locus">Desaci_3617</name>
</gene>
<keyword evidence="3 9" id="KW-0378">Hydrolase</keyword>
<dbReference type="AlphaFoldDB" id="I4D9M4"/>
<dbReference type="CDD" id="cd00854">
    <property type="entry name" value="NagA"/>
    <property type="match status" value="1"/>
</dbReference>
<evidence type="ECO:0000256" key="6">
    <source>
        <dbReference type="PIRSR" id="PIRSR038994-2"/>
    </source>
</evidence>
<evidence type="ECO:0000256" key="7">
    <source>
        <dbReference type="PIRSR" id="PIRSR038994-3"/>
    </source>
</evidence>
<dbReference type="GO" id="GO:0008448">
    <property type="term" value="F:N-acetylglucosamine-6-phosphate deacetylase activity"/>
    <property type="evidence" value="ECO:0007669"/>
    <property type="project" value="UniProtKB-EC"/>
</dbReference>
<evidence type="ECO:0000256" key="2">
    <source>
        <dbReference type="ARBA" id="ARBA00022723"/>
    </source>
</evidence>
<feature type="active site" description="Proton donor/acceptor" evidence="5">
    <location>
        <position position="323"/>
    </location>
</feature>
<evidence type="ECO:0000256" key="3">
    <source>
        <dbReference type="ARBA" id="ARBA00022801"/>
    </source>
</evidence>
<dbReference type="PANTHER" id="PTHR11113:SF14">
    <property type="entry name" value="N-ACETYLGLUCOSAMINE-6-PHOSPHATE DEACETYLASE"/>
    <property type="match status" value="1"/>
</dbReference>
<proteinExistence type="inferred from homology"/>
<evidence type="ECO:0000313" key="10">
    <source>
        <dbReference type="Proteomes" id="UP000002892"/>
    </source>
</evidence>
<feature type="domain" description="Amidohydrolase-related" evidence="8">
    <location>
        <begin position="79"/>
        <end position="429"/>
    </location>
</feature>
<comment type="similarity">
    <text evidence="1">Belongs to the metallo-dependent hydrolases superfamily. NagA family.</text>
</comment>
<accession>I4D9M4</accession>